<protein>
    <recommendedName>
        <fullName evidence="2">N-acetyltransferase domain-containing protein</fullName>
    </recommendedName>
</protein>
<dbReference type="Gene3D" id="3.40.630.30">
    <property type="match status" value="1"/>
</dbReference>
<evidence type="ECO:0000259" key="2">
    <source>
        <dbReference type="PROSITE" id="PS51186"/>
    </source>
</evidence>
<feature type="compositionally biased region" description="Low complexity" evidence="1">
    <location>
        <begin position="227"/>
        <end position="241"/>
    </location>
</feature>
<dbReference type="Gene3D" id="3.90.980.20">
    <property type="match status" value="1"/>
</dbReference>
<evidence type="ECO:0000313" key="3">
    <source>
        <dbReference type="EMBL" id="JAS28948.1"/>
    </source>
</evidence>
<gene>
    <name evidence="3" type="ORF">g.5007</name>
</gene>
<dbReference type="InterPro" id="IPR016181">
    <property type="entry name" value="Acyl_CoA_acyltransferase"/>
</dbReference>
<feature type="domain" description="N-acetyltransferase" evidence="2">
    <location>
        <begin position="437"/>
        <end position="581"/>
    </location>
</feature>
<feature type="compositionally biased region" description="Basic and acidic residues" evidence="1">
    <location>
        <begin position="262"/>
        <end position="277"/>
    </location>
</feature>
<accession>A0A1B6DTF2</accession>
<dbReference type="Pfam" id="PF00583">
    <property type="entry name" value="Acetyltransf_1"/>
    <property type="match status" value="1"/>
</dbReference>
<dbReference type="GO" id="GO:0004402">
    <property type="term" value="F:histone acetyltransferase activity"/>
    <property type="evidence" value="ECO:0007669"/>
    <property type="project" value="TreeGrafter"/>
</dbReference>
<dbReference type="FunFam" id="3.40.630.30:FF:000013">
    <property type="entry name" value="cysteine-rich protein 2-binding protein-like"/>
    <property type="match status" value="1"/>
</dbReference>
<dbReference type="PROSITE" id="PS51186">
    <property type="entry name" value="GNAT"/>
    <property type="match status" value="1"/>
</dbReference>
<feature type="compositionally biased region" description="Acidic residues" evidence="1">
    <location>
        <begin position="250"/>
        <end position="261"/>
    </location>
</feature>
<reference evidence="3" key="1">
    <citation type="submission" date="2015-12" db="EMBL/GenBank/DDBJ databases">
        <title>De novo transcriptome assembly of four potential Pierce s Disease insect vectors from Arizona vineyards.</title>
        <authorList>
            <person name="Tassone E.E."/>
        </authorList>
    </citation>
    <scope>NUCLEOTIDE SEQUENCE</scope>
</reference>
<organism evidence="3">
    <name type="scientific">Clastoptera arizonana</name>
    <name type="common">Arizona spittle bug</name>
    <dbReference type="NCBI Taxonomy" id="38151"/>
    <lineage>
        <taxon>Eukaryota</taxon>
        <taxon>Metazoa</taxon>
        <taxon>Ecdysozoa</taxon>
        <taxon>Arthropoda</taxon>
        <taxon>Hexapoda</taxon>
        <taxon>Insecta</taxon>
        <taxon>Pterygota</taxon>
        <taxon>Neoptera</taxon>
        <taxon>Paraneoptera</taxon>
        <taxon>Hemiptera</taxon>
        <taxon>Auchenorrhyncha</taxon>
        <taxon>Cercopoidea</taxon>
        <taxon>Clastopteridae</taxon>
        <taxon>Clastoptera</taxon>
    </lineage>
</organism>
<dbReference type="SUPFAM" id="SSF55729">
    <property type="entry name" value="Acyl-CoA N-acyltransferases (Nat)"/>
    <property type="match status" value="1"/>
</dbReference>
<dbReference type="EMBL" id="GEDC01008350">
    <property type="protein sequence ID" value="JAS28948.1"/>
    <property type="molecule type" value="Transcribed_RNA"/>
</dbReference>
<dbReference type="AlphaFoldDB" id="A0A1B6DTF2"/>
<feature type="region of interest" description="Disordered" evidence="1">
    <location>
        <begin position="227"/>
        <end position="277"/>
    </location>
</feature>
<dbReference type="PANTHER" id="PTHR20916">
    <property type="entry name" value="CYSTEINE AND GLYCINE-RICH PROTEIN 2 BINDING PROTEIN"/>
    <property type="match status" value="1"/>
</dbReference>
<evidence type="ECO:0000256" key="1">
    <source>
        <dbReference type="SAM" id="MobiDB-lite"/>
    </source>
</evidence>
<name>A0A1B6DTF2_9HEMI</name>
<dbReference type="InterPro" id="IPR000182">
    <property type="entry name" value="GNAT_dom"/>
</dbReference>
<proteinExistence type="predicted"/>
<sequence length="581" mass="68435">MDCCKYCKLNIGVSPETSYLKCVKCYVTAHLKCVADKPLLICDTFYNFTCEKCSDSKRMFLTRQHLTWNCVLILTLYNLKQGTKNPCDRNGYYHWKLHISNFIEKNWKIFFGIKKKPNLWQTRIPTALSHTPSLFKSGTDELKEQGWWKLVSIDWPQKIYDNYKTKLATTEASRSKQIIFEENETDDCIRLLNSDSFDDNSLETDLRMDCISNWDMQLSEMTCNDSSLVLTSSDSPSTTSSHIQDKSYSCDEEDKSEEESDAERQSQQEKKKSNIPDSRKLWPWETRREENRIKCQPMSEYEELMLLKKLSHTIQEADSNSVPGYVRRFYRKLVVRKIKRERNLPLFSLDSQECSNKNLPRILDRYQNILNCQQLQQNSFLVDQESTSDKSCSISPYTQRSLKPLIRIDHETKPPWLCLMDDIIKYRGLEPDHHHPITYSYVKARHIPSINMLCAVYFWPGVDLSECLQYPDFSCVVEYKRLIIGFAFMVPDVSQTEAYISFIFTRPEWRRAGIAKFMLYHLIQTCMGKDVTLHVSATNPAILLYQMFGFKVEEFVLDFYDKYFPYNSKECRHALFLRLNR</sequence>
<dbReference type="PANTHER" id="PTHR20916:SF26">
    <property type="entry name" value="CYSTEINE-RICH PROTEIN 2-BINDING PROTEIN"/>
    <property type="match status" value="1"/>
</dbReference>
<dbReference type="CDD" id="cd04301">
    <property type="entry name" value="NAT_SF"/>
    <property type="match status" value="1"/>
</dbReference>